<dbReference type="KEGG" id="cyn:Cyan7425_3039"/>
<dbReference type="Gene3D" id="2.40.30.170">
    <property type="match status" value="1"/>
</dbReference>
<evidence type="ECO:0000256" key="6">
    <source>
        <dbReference type="SAM" id="Coils"/>
    </source>
</evidence>
<gene>
    <name evidence="7" type="ordered locus">Cyan7425_3039</name>
</gene>
<dbReference type="PRINTS" id="PR01490">
    <property type="entry name" value="RTXTOXIND"/>
</dbReference>
<evidence type="ECO:0000256" key="3">
    <source>
        <dbReference type="ARBA" id="ARBA00022692"/>
    </source>
</evidence>
<dbReference type="GO" id="GO:0016020">
    <property type="term" value="C:membrane"/>
    <property type="evidence" value="ECO:0007669"/>
    <property type="project" value="UniProtKB-SubCell"/>
</dbReference>
<dbReference type="HOGENOM" id="CLU_028453_1_0_3"/>
<sequence>MFLWLKLPVIGDRPANMDAQTPATQLDKPMTQGAGEKIFRKEALERLSSPEQLDQLMQVVSPQAWLPLGAAGFMLAVALLWSVFGRIPITVTGQGVLIAPRGIVQAQSTGSGRILTLEIKQGDRIQVGEEVATLDQSLLRRQLEQQQANLALLEQQNRQSDRLLRDQITLERRTLERQRRDLQASLEREGITPVLRQQSEAAIVQKRRTLEQQIQQNIALMSTLKQRRDSRLSLYQQGVLSQDIYLQAEQDYLNAKNQLDAARAQLQDLQVQSTNIQRDYLQNLNRLDEIATRLRDLDSQAAKLNLNTADRLNNQTNQIQEVKRQIGQLQVQLANQGRVVSEVAGRVLEVSVVPGQVIEAGFPLATIAIDKKHGQLESLAYFSDADGKKIKPGMTVQVTPSLIKREQFGGILGSVASVSPFPVSSQQVSSTVGQPDLGQSLTSADPVRIEVIASLEINPNSPSGYQWSSSAGPDLQLSPGTTTQVRVRVGERAPISYIIPILRSMTGIY</sequence>
<dbReference type="InterPro" id="IPR050739">
    <property type="entry name" value="MFP"/>
</dbReference>
<protein>
    <submittedName>
        <fullName evidence="7">Secretion protein HlyD</fullName>
    </submittedName>
</protein>
<dbReference type="EMBL" id="CP001344">
    <property type="protein sequence ID" value="ACL45373.1"/>
    <property type="molecule type" value="Genomic_DNA"/>
</dbReference>
<dbReference type="PANTHER" id="PTHR30386:SF26">
    <property type="entry name" value="TRANSPORT PROTEIN COMB"/>
    <property type="match status" value="1"/>
</dbReference>
<accession>B8HM13</accession>
<feature type="coiled-coil region" evidence="6">
    <location>
        <begin position="245"/>
        <end position="332"/>
    </location>
</feature>
<dbReference type="NCBIfam" id="TIGR03794">
    <property type="entry name" value="NHLM_micro_HlyD"/>
    <property type="match status" value="1"/>
</dbReference>
<evidence type="ECO:0000256" key="1">
    <source>
        <dbReference type="ARBA" id="ARBA00004167"/>
    </source>
</evidence>
<evidence type="ECO:0000256" key="2">
    <source>
        <dbReference type="ARBA" id="ARBA00009477"/>
    </source>
</evidence>
<name>B8HM13_CYAP4</name>
<feature type="coiled-coil region" evidence="6">
    <location>
        <begin position="136"/>
        <end position="185"/>
    </location>
</feature>
<dbReference type="InterPro" id="IPR022275">
    <property type="entry name" value="NHPM_bacteriocin_SS_HylD"/>
</dbReference>
<evidence type="ECO:0000313" key="7">
    <source>
        <dbReference type="EMBL" id="ACL45373.1"/>
    </source>
</evidence>
<keyword evidence="3" id="KW-0812">Transmembrane</keyword>
<dbReference type="AlphaFoldDB" id="B8HM13"/>
<comment type="subcellular location">
    <subcellularLocation>
        <location evidence="1">Membrane</location>
        <topology evidence="1">Single-pass membrane protein</topology>
    </subcellularLocation>
</comment>
<organism evidence="7">
    <name type="scientific">Cyanothece sp. (strain PCC 7425 / ATCC 29141)</name>
    <dbReference type="NCBI Taxonomy" id="395961"/>
    <lineage>
        <taxon>Bacteria</taxon>
        <taxon>Bacillati</taxon>
        <taxon>Cyanobacteriota</taxon>
        <taxon>Cyanophyceae</taxon>
        <taxon>Gomontiellales</taxon>
        <taxon>Cyanothecaceae</taxon>
        <taxon>Cyanothece</taxon>
    </lineage>
</organism>
<dbReference type="PANTHER" id="PTHR30386">
    <property type="entry name" value="MEMBRANE FUSION SUBUNIT OF EMRAB-TOLC MULTIDRUG EFFLUX PUMP"/>
    <property type="match status" value="1"/>
</dbReference>
<reference evidence="7" key="1">
    <citation type="submission" date="2009-01" db="EMBL/GenBank/DDBJ databases">
        <title>Complete sequence of chromosome Cyanothece sp. PCC 7425.</title>
        <authorList>
            <consortium name="US DOE Joint Genome Institute"/>
            <person name="Lucas S."/>
            <person name="Copeland A."/>
            <person name="Lapidus A."/>
            <person name="Glavina del Rio T."/>
            <person name="Dalin E."/>
            <person name="Tice H."/>
            <person name="Bruce D."/>
            <person name="Goodwin L."/>
            <person name="Pitluck S."/>
            <person name="Sims D."/>
            <person name="Meineke L."/>
            <person name="Brettin T."/>
            <person name="Detter J.C."/>
            <person name="Han C."/>
            <person name="Larimer F."/>
            <person name="Land M."/>
            <person name="Hauser L."/>
            <person name="Kyrpides N."/>
            <person name="Ovchinnikova G."/>
            <person name="Liberton M."/>
            <person name="Stoeckel J."/>
            <person name="Banerjee A."/>
            <person name="Singh A."/>
            <person name="Page L."/>
            <person name="Sato H."/>
            <person name="Zhao L."/>
            <person name="Sherman L."/>
            <person name="Pakrasi H."/>
            <person name="Richardson P."/>
        </authorList>
    </citation>
    <scope>NUCLEOTIDE SEQUENCE</scope>
    <source>
        <strain evidence="7">PCC 7425</strain>
    </source>
</reference>
<evidence type="ECO:0000256" key="5">
    <source>
        <dbReference type="ARBA" id="ARBA00023136"/>
    </source>
</evidence>
<keyword evidence="4" id="KW-1133">Transmembrane helix</keyword>
<keyword evidence="6" id="KW-0175">Coiled coil</keyword>
<dbReference type="eggNOG" id="COG0845">
    <property type="taxonomic scope" value="Bacteria"/>
</dbReference>
<keyword evidence="5" id="KW-0472">Membrane</keyword>
<proteinExistence type="inferred from homology"/>
<comment type="similarity">
    <text evidence="2">Belongs to the membrane fusion protein (MFP) (TC 8.A.1) family.</text>
</comment>
<evidence type="ECO:0000256" key="4">
    <source>
        <dbReference type="ARBA" id="ARBA00022989"/>
    </source>
</evidence>
<dbReference type="STRING" id="395961.Cyan7425_3039"/>